<evidence type="ECO:0000313" key="5">
    <source>
        <dbReference type="EMBL" id="REA83506.1"/>
    </source>
</evidence>
<evidence type="ECO:0000313" key="8">
    <source>
        <dbReference type="Proteomes" id="UP000595859"/>
    </source>
</evidence>
<dbReference type="OrthoDB" id="2413013at2"/>
<protein>
    <recommendedName>
        <fullName evidence="10">DUF3784 domain-containing protein</fullName>
    </recommendedName>
</protein>
<reference evidence="5" key="2">
    <citation type="journal article" date="2018" name="Vet. Microbiol.">
        <title>Methicillin-resistant staphylococci amongst veterinary personnel, personnel-owned pets, patients and the hospital environment of two small animal veterinary hospitals.</title>
        <authorList>
            <person name="Worthing K.A."/>
            <person name="Brown J."/>
            <person name="Gerber L."/>
            <person name="Abraham S."/>
            <person name="Trott D."/>
            <person name="Norris J.M."/>
        </authorList>
    </citation>
    <scope>NUCLEOTIDE SEQUENCE</scope>
    <source>
        <strain evidence="5">ST496-2</strain>
    </source>
</reference>
<gene>
    <name evidence="3" type="ORF">DD902_00430</name>
    <name evidence="5" type="ORF">DV961_02620</name>
    <name evidence="2" type="ORF">EGV54_07870</name>
    <name evidence="4" type="ORF">JGZ15_00365</name>
</gene>
<feature type="transmembrane region" description="Helical" evidence="1">
    <location>
        <begin position="6"/>
        <end position="23"/>
    </location>
</feature>
<organism evidence="3 6">
    <name type="scientific">Staphylococcus pseudintermedius</name>
    <dbReference type="NCBI Taxonomy" id="283734"/>
    <lineage>
        <taxon>Bacteria</taxon>
        <taxon>Bacillati</taxon>
        <taxon>Bacillota</taxon>
        <taxon>Bacilli</taxon>
        <taxon>Bacillales</taxon>
        <taxon>Staphylococcaceae</taxon>
        <taxon>Staphylococcus</taxon>
        <taxon>Staphylococcus intermedius group</taxon>
    </lineage>
</organism>
<dbReference type="Proteomes" id="UP000246800">
    <property type="component" value="Unassembled WGS sequence"/>
</dbReference>
<evidence type="ECO:0000256" key="1">
    <source>
        <dbReference type="SAM" id="Phobius"/>
    </source>
</evidence>
<evidence type="ECO:0000313" key="3">
    <source>
        <dbReference type="EMBL" id="PWZ77361.1"/>
    </source>
</evidence>
<dbReference type="Proteomes" id="UP000595859">
    <property type="component" value="Chromosome"/>
</dbReference>
<evidence type="ECO:0008006" key="10">
    <source>
        <dbReference type="Google" id="ProtNLM"/>
    </source>
</evidence>
<keyword evidence="1" id="KW-0472">Membrane</keyword>
<keyword evidence="1" id="KW-0812">Transmembrane</keyword>
<evidence type="ECO:0000313" key="9">
    <source>
        <dbReference type="Proteomes" id="UP000600220"/>
    </source>
</evidence>
<dbReference type="AlphaFoldDB" id="A0A166QV75"/>
<dbReference type="Proteomes" id="UP000256409">
    <property type="component" value="Unassembled WGS sequence"/>
</dbReference>
<keyword evidence="9" id="KW-1185">Reference proteome</keyword>
<dbReference type="EMBL" id="QEIT01000004">
    <property type="protein sequence ID" value="PWZ77361.1"/>
    <property type="molecule type" value="Genomic_DNA"/>
</dbReference>
<accession>A0A166QV75</accession>
<reference evidence="3 6" key="1">
    <citation type="journal article" date="2018" name="Vet. Microbiol.">
        <title>Clonal diversity and geographic distribution of methicillin-resistant Staphylococcus pseudintermedius from Australian animals: Discovery of novel sequence types.</title>
        <authorList>
            <person name="Worthing K.A."/>
            <person name="Abraham S."/>
            <person name="Coombs G.W."/>
            <person name="Pang S."/>
            <person name="Saputra S."/>
            <person name="Jordan D."/>
            <person name="Trott D.J."/>
            <person name="Norris J.M."/>
        </authorList>
    </citation>
    <scope>NUCLEOTIDE SEQUENCE [LARGE SCALE GENOMIC DNA]</scope>
    <source>
        <strain evidence="3 6">ST525 1</strain>
    </source>
</reference>
<proteinExistence type="predicted"/>
<sequence>MSYVVGISFTILILLTGFWFIIFNRHQPIIFFFPDKARTNILTGRSFLVLSLVYFIIVIILPVRISTMLLLYIGLTVLDLIVMYLLLKLEVIE</sequence>
<dbReference type="Proteomes" id="UP000600220">
    <property type="component" value="Unassembled WGS sequence"/>
</dbReference>
<dbReference type="EMBL" id="CP066884">
    <property type="protein sequence ID" value="QQM98183.1"/>
    <property type="molecule type" value="Genomic_DNA"/>
</dbReference>
<dbReference type="RefSeq" id="WP_015729789.1">
    <property type="nucleotide sequence ID" value="NZ_BAAFHQ010000016.1"/>
</dbReference>
<reference evidence="4 8" key="5">
    <citation type="submission" date="2020-12" db="EMBL/GenBank/DDBJ databases">
        <title>Whole genome sequencing and de novo assembly of Staphylococcus pseudintermedius: a novel pangenome approach to unravel pathogenesis of canine pyoderma.</title>
        <authorList>
            <person name="Ferrer L."/>
            <person name="Perez D."/>
            <person name="Fonticoba R."/>
            <person name="Vines J."/>
            <person name="Fabregas N."/>
            <person name="Madronero S."/>
            <person name="Meroni G."/>
            <person name="Martino P."/>
            <person name="Martinez S."/>
            <person name="Cusco A."/>
            <person name="Migura L."/>
            <person name="Francino O."/>
        </authorList>
    </citation>
    <scope>NUCLEOTIDE SEQUENCE [LARGE SCALE GENOMIC DNA]</scope>
    <source>
        <strain evidence="4 8">HSP080</strain>
    </source>
</reference>
<evidence type="ECO:0000313" key="6">
    <source>
        <dbReference type="Proteomes" id="UP000246800"/>
    </source>
</evidence>
<reference evidence="7" key="3">
    <citation type="journal article" date="2018" name="Vet. Microbiol.">
        <title>Molecular epidemiology of methicillin-resistant staphylococci amongst veterinary personnel, personnel-owned pets, patients and the hospital environment of two companion animal veterinary hospitals.</title>
        <authorList>
            <person name="Worthing K.A."/>
            <person name="Brown J."/>
            <person name="Gerber L."/>
            <person name="Abraham S."/>
            <person name="Trott D."/>
            <person name="Norris J.M."/>
        </authorList>
    </citation>
    <scope>NUCLEOTIDE SEQUENCE [LARGE SCALE GENOMIC DNA]</scope>
    <source>
        <strain evidence="7">ST496-2</strain>
    </source>
</reference>
<feature type="transmembrane region" description="Helical" evidence="1">
    <location>
        <begin position="44"/>
        <end position="63"/>
    </location>
</feature>
<feature type="transmembrane region" description="Helical" evidence="1">
    <location>
        <begin position="69"/>
        <end position="87"/>
    </location>
</feature>
<evidence type="ECO:0000313" key="4">
    <source>
        <dbReference type="EMBL" id="QQM98183.1"/>
    </source>
</evidence>
<reference evidence="2 9" key="4">
    <citation type="submission" date="2018-11" db="EMBL/GenBank/DDBJ databases">
        <authorList>
            <consortium name="Veterinary Laboratory Investigation and Response Network"/>
        </authorList>
    </citation>
    <scope>NUCLEOTIDE SEQUENCE [LARGE SCALE GENOMIC DNA]</scope>
    <source>
        <strain evidence="2 9">SPSE-18-VL-LA-PA-Ryan-0021</strain>
    </source>
</reference>
<name>A0A166QV75_STAPS</name>
<keyword evidence="1" id="KW-1133">Transmembrane helix</keyword>
<dbReference type="EMBL" id="QQPC01000010">
    <property type="protein sequence ID" value="REA83506.1"/>
    <property type="molecule type" value="Genomic_DNA"/>
</dbReference>
<evidence type="ECO:0000313" key="2">
    <source>
        <dbReference type="EMBL" id="EGQ4385010.1"/>
    </source>
</evidence>
<evidence type="ECO:0000313" key="7">
    <source>
        <dbReference type="Proteomes" id="UP000256409"/>
    </source>
</evidence>
<dbReference type="EMBL" id="AAXKXX010000010">
    <property type="protein sequence ID" value="EGQ4385010.1"/>
    <property type="molecule type" value="Genomic_DNA"/>
</dbReference>